<feature type="modified residue" description="4-aspartylphosphate" evidence="5">
    <location>
        <position position="458"/>
    </location>
</feature>
<evidence type="ECO:0000256" key="5">
    <source>
        <dbReference type="PROSITE-ProRule" id="PRU00169"/>
    </source>
</evidence>
<feature type="compositionally biased region" description="Basic and acidic residues" evidence="6">
    <location>
        <begin position="74"/>
        <end position="91"/>
    </location>
</feature>
<keyword evidence="3 5" id="KW-0597">Phosphoprotein</keyword>
<feature type="compositionally biased region" description="Basic residues" evidence="6">
    <location>
        <begin position="110"/>
        <end position="120"/>
    </location>
</feature>
<feature type="compositionally biased region" description="Polar residues" evidence="6">
    <location>
        <begin position="92"/>
        <end position="104"/>
    </location>
</feature>
<dbReference type="EC" id="2.7.13.3" evidence="2"/>
<feature type="modified residue" description="4-aspartylphosphate" evidence="5">
    <location>
        <position position="310"/>
    </location>
</feature>
<feature type="domain" description="Response regulatory" evidence="7">
    <location>
        <begin position="139"/>
        <end position="252"/>
    </location>
</feature>
<dbReference type="InterPro" id="IPR004358">
    <property type="entry name" value="Sig_transdc_His_kin-like_C"/>
</dbReference>
<feature type="modified residue" description="4-aspartylphosphate" evidence="5">
    <location>
        <position position="188"/>
    </location>
</feature>
<dbReference type="PRINTS" id="PR00344">
    <property type="entry name" value="BCTRLSENSOR"/>
</dbReference>
<protein>
    <recommendedName>
        <fullName evidence="2">histidine kinase</fullName>
        <ecNumber evidence="2">2.7.13.3</ecNumber>
    </recommendedName>
</protein>
<dbReference type="PANTHER" id="PTHR45339:SF1">
    <property type="entry name" value="HYBRID SIGNAL TRANSDUCTION HISTIDINE KINASE J"/>
    <property type="match status" value="1"/>
</dbReference>
<dbReference type="Pfam" id="PF00072">
    <property type="entry name" value="Response_reg"/>
    <property type="match status" value="2"/>
</dbReference>
<feature type="compositionally biased region" description="Basic and acidic residues" evidence="6">
    <location>
        <begin position="121"/>
        <end position="131"/>
    </location>
</feature>
<dbReference type="InterPro" id="IPR001789">
    <property type="entry name" value="Sig_transdc_resp-reg_receiver"/>
</dbReference>
<organism evidence="8 9">
    <name type="scientific">Candidatus Marithioploca araucensis</name>
    <dbReference type="NCBI Taxonomy" id="70273"/>
    <lineage>
        <taxon>Bacteria</taxon>
        <taxon>Pseudomonadati</taxon>
        <taxon>Pseudomonadota</taxon>
        <taxon>Gammaproteobacteria</taxon>
        <taxon>Thiotrichales</taxon>
        <taxon>Thiotrichaceae</taxon>
        <taxon>Candidatus Marithioploca</taxon>
    </lineage>
</organism>
<keyword evidence="4" id="KW-0902">Two-component regulatory system</keyword>
<dbReference type="InterPro" id="IPR011006">
    <property type="entry name" value="CheY-like_superfamily"/>
</dbReference>
<dbReference type="PROSITE" id="PS50110">
    <property type="entry name" value="RESPONSE_REGULATORY"/>
    <property type="match status" value="3"/>
</dbReference>
<feature type="domain" description="Response regulatory" evidence="7">
    <location>
        <begin position="408"/>
        <end position="525"/>
    </location>
</feature>
<evidence type="ECO:0000313" key="8">
    <source>
        <dbReference type="EMBL" id="MDM8563070.1"/>
    </source>
</evidence>
<dbReference type="Gene3D" id="3.40.50.2300">
    <property type="match status" value="3"/>
</dbReference>
<evidence type="ECO:0000256" key="2">
    <source>
        <dbReference type="ARBA" id="ARBA00012438"/>
    </source>
</evidence>
<reference evidence="8" key="1">
    <citation type="submission" date="2023-06" db="EMBL/GenBank/DDBJ databases">
        <title>Uncultivated large filamentous bacteria from sulfidic sediments reveal new species and different genomic features in energy metabolism and defense.</title>
        <authorList>
            <person name="Fonseca A."/>
        </authorList>
    </citation>
    <scope>NUCLEOTIDE SEQUENCE</scope>
    <source>
        <strain evidence="8">HSG4</strain>
    </source>
</reference>
<evidence type="ECO:0000313" key="9">
    <source>
        <dbReference type="Proteomes" id="UP001171945"/>
    </source>
</evidence>
<dbReference type="SMART" id="SM00448">
    <property type="entry name" value="REC"/>
    <property type="match status" value="2"/>
</dbReference>
<dbReference type="SUPFAM" id="SSF52172">
    <property type="entry name" value="CheY-like"/>
    <property type="match status" value="3"/>
</dbReference>
<comment type="caution">
    <text evidence="8">The sequence shown here is derived from an EMBL/GenBank/DDBJ whole genome shotgun (WGS) entry which is preliminary data.</text>
</comment>
<dbReference type="Gene3D" id="3.30.565.10">
    <property type="entry name" value="Histidine kinase-like ATPase, C-terminal domain"/>
    <property type="match status" value="1"/>
</dbReference>
<dbReference type="InterPro" id="IPR036890">
    <property type="entry name" value="HATPase_C_sf"/>
</dbReference>
<evidence type="ECO:0000256" key="1">
    <source>
        <dbReference type="ARBA" id="ARBA00000085"/>
    </source>
</evidence>
<dbReference type="SUPFAM" id="SSF55874">
    <property type="entry name" value="ATPase domain of HSP90 chaperone/DNA topoisomerase II/histidine kinase"/>
    <property type="match status" value="1"/>
</dbReference>
<evidence type="ECO:0000256" key="4">
    <source>
        <dbReference type="ARBA" id="ARBA00023012"/>
    </source>
</evidence>
<evidence type="ECO:0000256" key="6">
    <source>
        <dbReference type="SAM" id="MobiDB-lite"/>
    </source>
</evidence>
<dbReference type="Pfam" id="PF02518">
    <property type="entry name" value="HATPase_c"/>
    <property type="match status" value="1"/>
</dbReference>
<keyword evidence="9" id="KW-1185">Reference proteome</keyword>
<comment type="catalytic activity">
    <reaction evidence="1">
        <text>ATP + protein L-histidine = ADP + protein N-phospho-L-histidine.</text>
        <dbReference type="EC" id="2.7.13.3"/>
    </reaction>
</comment>
<name>A0ABT7VU09_9GAMM</name>
<sequence>AFQQADGSTSRRFCGTGLRLSIYRQLARLLKGELTLESEKGKGSTFTLFLPIEELSSPKTEIIVQPQISNQENQEEKVEERVEEKMLEIRSDSQASPANDTTEQNDTKPVYKKPVFKKHPKQSDDLIDDRKNLQPNDHSILIIEDDRKFSCILMELAREKGFKYLIAEDGRAGLQLAEEYRPTAIILDVGLPQIDGLTVMECLKDNPETRHIPVHFMSASDQNLDVLKMGAIGYLHKPVNMPQLGDAFKRIEYFITNKIKNLLFITRHQARQEKILHLVENNDVKTTTAITIEAVLQNLQENTYDCIIIDLDDFGEEFSRQVLEYLRKEPSLSKIPVIIYSERDLTTSEEALLNKAANYIPLKSVKSSERLLDETTLFLHQVEAKLSEKKRNIIRMVHNKEAILKDKTVLVVDDDTRNTFALATALEDKEMEVIAATDGKKALALLDKHEEISIILMDIMMPEMDGYKTIQEIRKHLKHQKIPIIALTAKAMKGDRKKCIEAGANDYLSKPVDTNKLLSLMRVWLYR</sequence>
<dbReference type="Proteomes" id="UP001171945">
    <property type="component" value="Unassembled WGS sequence"/>
</dbReference>
<feature type="domain" description="Response regulatory" evidence="7">
    <location>
        <begin position="261"/>
        <end position="378"/>
    </location>
</feature>
<dbReference type="CDD" id="cd17546">
    <property type="entry name" value="REC_hyHK_CKI1_RcsC-like"/>
    <property type="match status" value="1"/>
</dbReference>
<accession>A0ABT7VU09</accession>
<feature type="non-terminal residue" evidence="8">
    <location>
        <position position="1"/>
    </location>
</feature>
<evidence type="ECO:0000259" key="7">
    <source>
        <dbReference type="PROSITE" id="PS50110"/>
    </source>
</evidence>
<proteinExistence type="predicted"/>
<dbReference type="InterPro" id="IPR003594">
    <property type="entry name" value="HATPase_dom"/>
</dbReference>
<feature type="region of interest" description="Disordered" evidence="6">
    <location>
        <begin position="65"/>
        <end position="131"/>
    </location>
</feature>
<evidence type="ECO:0000256" key="3">
    <source>
        <dbReference type="ARBA" id="ARBA00022553"/>
    </source>
</evidence>
<dbReference type="PANTHER" id="PTHR45339">
    <property type="entry name" value="HYBRID SIGNAL TRANSDUCTION HISTIDINE KINASE J"/>
    <property type="match status" value="1"/>
</dbReference>
<gene>
    <name evidence="8" type="ORF">QUF54_06935</name>
</gene>
<dbReference type="EMBL" id="JAUCGM010000432">
    <property type="protein sequence ID" value="MDM8563070.1"/>
    <property type="molecule type" value="Genomic_DNA"/>
</dbReference>